<dbReference type="InterPro" id="IPR005708">
    <property type="entry name" value="Homogentis_dOase"/>
</dbReference>
<evidence type="ECO:0000256" key="5">
    <source>
        <dbReference type="ARBA" id="ARBA00023002"/>
    </source>
</evidence>
<keyword evidence="3" id="KW-0479">Metal-binding</keyword>
<comment type="cofactor">
    <cofactor evidence="1">
        <name>Fe cation</name>
        <dbReference type="ChEBI" id="CHEBI:24875"/>
    </cofactor>
</comment>
<dbReference type="Gene3D" id="2.60.120.10">
    <property type="entry name" value="Jelly Rolls"/>
    <property type="match status" value="1"/>
</dbReference>
<organism evidence="8 9">
    <name type="scientific">Flectobacillus longus</name>
    <dbReference type="NCBI Taxonomy" id="2984207"/>
    <lineage>
        <taxon>Bacteria</taxon>
        <taxon>Pseudomonadati</taxon>
        <taxon>Bacteroidota</taxon>
        <taxon>Cytophagia</taxon>
        <taxon>Cytophagales</taxon>
        <taxon>Flectobacillaceae</taxon>
        <taxon>Flectobacillus</taxon>
    </lineage>
</organism>
<evidence type="ECO:0000256" key="4">
    <source>
        <dbReference type="ARBA" id="ARBA00022964"/>
    </source>
</evidence>
<gene>
    <name evidence="8" type="ORF">QM480_18795</name>
</gene>
<dbReference type="RefSeq" id="WP_283371219.1">
    <property type="nucleotide sequence ID" value="NZ_JASHID010000016.1"/>
</dbReference>
<name>A0ABT6YTC9_9BACT</name>
<dbReference type="InterPro" id="IPR011051">
    <property type="entry name" value="RmlC_Cupin_sf"/>
</dbReference>
<dbReference type="GO" id="GO:0004411">
    <property type="term" value="F:homogentisate 1,2-dioxygenase activity"/>
    <property type="evidence" value="ECO:0007669"/>
    <property type="project" value="UniProtKB-EC"/>
</dbReference>
<dbReference type="InterPro" id="IPR046452">
    <property type="entry name" value="HgmA_N"/>
</dbReference>
<evidence type="ECO:0000256" key="3">
    <source>
        <dbReference type="ARBA" id="ARBA00022723"/>
    </source>
</evidence>
<protein>
    <submittedName>
        <fullName evidence="8">Homogentisate 1,2-dioxygenase</fullName>
        <ecNumber evidence="8">1.13.11.5</ecNumber>
    </submittedName>
</protein>
<comment type="similarity">
    <text evidence="2">Belongs to the homogentisate dioxygenase family.</text>
</comment>
<dbReference type="EMBL" id="JASHID010000016">
    <property type="protein sequence ID" value="MDI9866396.1"/>
    <property type="molecule type" value="Genomic_DNA"/>
</dbReference>
<dbReference type="PANTHER" id="PTHR11056">
    <property type="entry name" value="HOMOGENTISATE 1,2-DIOXYGENASE"/>
    <property type="match status" value="1"/>
</dbReference>
<evidence type="ECO:0000313" key="8">
    <source>
        <dbReference type="EMBL" id="MDI9866396.1"/>
    </source>
</evidence>
<evidence type="ECO:0000256" key="2">
    <source>
        <dbReference type="ARBA" id="ARBA00007757"/>
    </source>
</evidence>
<keyword evidence="6" id="KW-0408">Iron</keyword>
<dbReference type="Proteomes" id="UP001236569">
    <property type="component" value="Unassembled WGS sequence"/>
</dbReference>
<comment type="caution">
    <text evidence="8">The sequence shown here is derived from an EMBL/GenBank/DDBJ whole genome shotgun (WGS) entry which is preliminary data.</text>
</comment>
<keyword evidence="4" id="KW-0223">Dioxygenase</keyword>
<keyword evidence="5 8" id="KW-0560">Oxidoreductase</keyword>
<dbReference type="Pfam" id="PF20510">
    <property type="entry name" value="HgmA_N"/>
    <property type="match status" value="1"/>
</dbReference>
<proteinExistence type="inferred from homology"/>
<keyword evidence="9" id="KW-1185">Reference proteome</keyword>
<dbReference type="PANTHER" id="PTHR11056:SF0">
    <property type="entry name" value="HOMOGENTISATE 1,2-DIOXYGENASE"/>
    <property type="match status" value="1"/>
</dbReference>
<evidence type="ECO:0000313" key="9">
    <source>
        <dbReference type="Proteomes" id="UP001236569"/>
    </source>
</evidence>
<evidence type="ECO:0000259" key="7">
    <source>
        <dbReference type="Pfam" id="PF20510"/>
    </source>
</evidence>
<dbReference type="EC" id="1.13.11.5" evidence="8"/>
<dbReference type="SUPFAM" id="SSF51182">
    <property type="entry name" value="RmlC-like cupins"/>
    <property type="match status" value="1"/>
</dbReference>
<reference evidence="8 9" key="1">
    <citation type="submission" date="2023-05" db="EMBL/GenBank/DDBJ databases">
        <title>Novel species of genus Flectobacillus isolated from stream in China.</title>
        <authorList>
            <person name="Lu H."/>
        </authorList>
    </citation>
    <scope>NUCLEOTIDE SEQUENCE [LARGE SCALE GENOMIC DNA]</scope>
    <source>
        <strain evidence="8 9">DC10W</strain>
    </source>
</reference>
<accession>A0ABT6YTC9</accession>
<sequence length="386" mass="44406">MPIYHRLGDIPSKRHIQYEKPTGGLFYEELFGTIGFDGMSSLLYHHHRPTQVKEILDSISTAPKIAVDKNIASRKLIGFNVAPAQDFLDSRVTLMVNNDLHIGVAAPQQSLRTYYYKNADADELLFIHKGKGTLRTMMGNIPFEYGDYLVIPRGMIYQIDFDTADNRLFFVESFHPIYTPKRYRNHFGQMMEHAPFCERDYKLPQQLETYDETGDFLIKIKKQQTLHSVVYAAHPFDVKGWDGYNYPWGFSIHNFEPITGRIHQPPPVHQTFHTDAFVVCSFCPRLYDYHPKGIPAPYNHSNIDSDEVLYYVDGDFMSRNDIAQGHISLHPGGIPHGPHPGAMERSIGKTETHELAVMVDTFRPLMLTEAAMKIDDGKYYQSWLEK</sequence>
<dbReference type="InterPro" id="IPR014710">
    <property type="entry name" value="RmlC-like_jellyroll"/>
</dbReference>
<evidence type="ECO:0000256" key="1">
    <source>
        <dbReference type="ARBA" id="ARBA00001962"/>
    </source>
</evidence>
<feature type="domain" description="Homogentisate 1,2-dioxygenase N-terminal" evidence="7">
    <location>
        <begin position="87"/>
        <end position="250"/>
    </location>
</feature>
<evidence type="ECO:0000256" key="6">
    <source>
        <dbReference type="ARBA" id="ARBA00023004"/>
    </source>
</evidence>